<protein>
    <submittedName>
        <fullName evidence="1">Uncharacterized protein</fullName>
    </submittedName>
</protein>
<name>A0A8J3FFH5_9ACTN</name>
<reference evidence="1" key="1">
    <citation type="journal article" date="2014" name="Int. J. Syst. Evol. Microbiol.">
        <title>Complete genome sequence of Corynebacterium casei LMG S-19264T (=DSM 44701T), isolated from a smear-ripened cheese.</title>
        <authorList>
            <consortium name="US DOE Joint Genome Institute (JGI-PGF)"/>
            <person name="Walter F."/>
            <person name="Albersmeier A."/>
            <person name="Kalinowski J."/>
            <person name="Ruckert C."/>
        </authorList>
    </citation>
    <scope>NUCLEOTIDE SEQUENCE</scope>
    <source>
        <strain evidence="1">JCM 3090</strain>
    </source>
</reference>
<reference evidence="1" key="2">
    <citation type="submission" date="2020-09" db="EMBL/GenBank/DDBJ databases">
        <authorList>
            <person name="Sun Q."/>
            <person name="Ohkuma M."/>
        </authorList>
    </citation>
    <scope>NUCLEOTIDE SEQUENCE</scope>
    <source>
        <strain evidence="1">JCM 3090</strain>
    </source>
</reference>
<evidence type="ECO:0000313" key="1">
    <source>
        <dbReference type="EMBL" id="GGK04806.1"/>
    </source>
</evidence>
<dbReference type="Proteomes" id="UP000649739">
    <property type="component" value="Unassembled WGS sequence"/>
</dbReference>
<comment type="caution">
    <text evidence="1">The sequence shown here is derived from an EMBL/GenBank/DDBJ whole genome shotgun (WGS) entry which is preliminary data.</text>
</comment>
<dbReference type="AlphaFoldDB" id="A0A8J3FFH5"/>
<evidence type="ECO:0000313" key="2">
    <source>
        <dbReference type="Proteomes" id="UP000649739"/>
    </source>
</evidence>
<accession>A0A8J3FFH5</accession>
<proteinExistence type="predicted"/>
<gene>
    <name evidence="1" type="ORF">GCM10010123_38480</name>
</gene>
<keyword evidence="2" id="KW-1185">Reference proteome</keyword>
<organism evidence="1 2">
    <name type="scientific">Pilimelia anulata</name>
    <dbReference type="NCBI Taxonomy" id="53371"/>
    <lineage>
        <taxon>Bacteria</taxon>
        <taxon>Bacillati</taxon>
        <taxon>Actinomycetota</taxon>
        <taxon>Actinomycetes</taxon>
        <taxon>Micromonosporales</taxon>
        <taxon>Micromonosporaceae</taxon>
        <taxon>Pilimelia</taxon>
    </lineage>
</organism>
<sequence>MPSGRLPTEGCWVPGRPPHPVPLALTRSTVTFGGGAAAAAAAGRTAAGRTAAAVNAASSLVVNRIVIPLV</sequence>
<dbReference type="EMBL" id="BMQB01000009">
    <property type="protein sequence ID" value="GGK04806.1"/>
    <property type="molecule type" value="Genomic_DNA"/>
</dbReference>